<gene>
    <name evidence="2" type="ORF">NDU88_003572</name>
</gene>
<dbReference type="EMBL" id="JANPWB010000012">
    <property type="protein sequence ID" value="KAJ1115348.1"/>
    <property type="molecule type" value="Genomic_DNA"/>
</dbReference>
<dbReference type="Proteomes" id="UP001066276">
    <property type="component" value="Chromosome 8"/>
</dbReference>
<accession>A0AAV7NQ29</accession>
<keyword evidence="3" id="KW-1185">Reference proteome</keyword>
<evidence type="ECO:0000313" key="2">
    <source>
        <dbReference type="EMBL" id="KAJ1115348.1"/>
    </source>
</evidence>
<evidence type="ECO:0000256" key="1">
    <source>
        <dbReference type="SAM" id="MobiDB-lite"/>
    </source>
</evidence>
<name>A0AAV7NQ29_PLEWA</name>
<proteinExistence type="predicted"/>
<organism evidence="2 3">
    <name type="scientific">Pleurodeles waltl</name>
    <name type="common">Iberian ribbed newt</name>
    <dbReference type="NCBI Taxonomy" id="8319"/>
    <lineage>
        <taxon>Eukaryota</taxon>
        <taxon>Metazoa</taxon>
        <taxon>Chordata</taxon>
        <taxon>Craniata</taxon>
        <taxon>Vertebrata</taxon>
        <taxon>Euteleostomi</taxon>
        <taxon>Amphibia</taxon>
        <taxon>Batrachia</taxon>
        <taxon>Caudata</taxon>
        <taxon>Salamandroidea</taxon>
        <taxon>Salamandridae</taxon>
        <taxon>Pleurodelinae</taxon>
        <taxon>Pleurodeles</taxon>
    </lineage>
</organism>
<protein>
    <submittedName>
        <fullName evidence="2">Uncharacterized protein</fullName>
    </submittedName>
</protein>
<dbReference type="AlphaFoldDB" id="A0AAV7NQ29"/>
<comment type="caution">
    <text evidence="2">The sequence shown here is derived from an EMBL/GenBank/DDBJ whole genome shotgun (WGS) entry which is preliminary data.</text>
</comment>
<feature type="region of interest" description="Disordered" evidence="1">
    <location>
        <begin position="91"/>
        <end position="111"/>
    </location>
</feature>
<evidence type="ECO:0000313" key="3">
    <source>
        <dbReference type="Proteomes" id="UP001066276"/>
    </source>
</evidence>
<reference evidence="2" key="1">
    <citation type="journal article" date="2022" name="bioRxiv">
        <title>Sequencing and chromosome-scale assembly of the giantPleurodeles waltlgenome.</title>
        <authorList>
            <person name="Brown T."/>
            <person name="Elewa A."/>
            <person name="Iarovenko S."/>
            <person name="Subramanian E."/>
            <person name="Araus A.J."/>
            <person name="Petzold A."/>
            <person name="Susuki M."/>
            <person name="Suzuki K.-i.T."/>
            <person name="Hayashi T."/>
            <person name="Toyoda A."/>
            <person name="Oliveira C."/>
            <person name="Osipova E."/>
            <person name="Leigh N.D."/>
            <person name="Simon A."/>
            <person name="Yun M.H."/>
        </authorList>
    </citation>
    <scope>NUCLEOTIDE SEQUENCE</scope>
    <source>
        <strain evidence="2">20211129_DDA</strain>
        <tissue evidence="2">Liver</tissue>
    </source>
</reference>
<sequence>MVPFRAFCPSSLLVRGFYPSGSCAEFPLPGEHSLSTALLRDGVCACVFRRAQPPRGVAGPPGDRATFDPAPEVRPPLVLLLPCACRPGRVKDPRGTGVRPGDSRRKGGGAHLSKEGVARFFHVQSCARLATRSSALLQQGARALCLSRFSFFFFVVLRAARRP</sequence>